<dbReference type="Proteomes" id="UP000807371">
    <property type="component" value="Unassembled WGS sequence"/>
</dbReference>
<proteinExistence type="predicted"/>
<dbReference type="Pfam" id="PF12833">
    <property type="entry name" value="HTH_18"/>
    <property type="match status" value="1"/>
</dbReference>
<dbReference type="Gene3D" id="1.10.10.60">
    <property type="entry name" value="Homeodomain-like"/>
    <property type="match status" value="2"/>
</dbReference>
<dbReference type="SUPFAM" id="SSF46689">
    <property type="entry name" value="Homeodomain-like"/>
    <property type="match status" value="2"/>
</dbReference>
<evidence type="ECO:0000313" key="5">
    <source>
        <dbReference type="EMBL" id="MBH5336184.1"/>
    </source>
</evidence>
<dbReference type="InterPro" id="IPR032783">
    <property type="entry name" value="AraC_lig"/>
</dbReference>
<dbReference type="InterPro" id="IPR018060">
    <property type="entry name" value="HTH_AraC"/>
</dbReference>
<accession>A0ABS0NM49</accession>
<dbReference type="Pfam" id="PF12852">
    <property type="entry name" value="Cupin_6"/>
    <property type="match status" value="1"/>
</dbReference>
<dbReference type="RefSeq" id="WP_197989627.1">
    <property type="nucleotide sequence ID" value="NZ_JACYXC010000001.1"/>
</dbReference>
<reference evidence="5 6" key="1">
    <citation type="submission" date="2020-09" db="EMBL/GenBank/DDBJ databases">
        <title>Biosynthesis of the nuclear factor of activated T cells inhibitor NFAT-133 and its congeners in Streptomyces pactum.</title>
        <authorList>
            <person name="Zhou W."/>
            <person name="Posri P."/>
            <person name="Abugrain M.E."/>
            <person name="Weisberg A.J."/>
            <person name="Chang J.H."/>
            <person name="Mahmud T."/>
        </authorList>
    </citation>
    <scope>NUCLEOTIDE SEQUENCE [LARGE SCALE GENOMIC DNA]</scope>
    <source>
        <strain evidence="5 6">ATCC 27456</strain>
    </source>
</reference>
<keyword evidence="2" id="KW-0238">DNA-binding</keyword>
<gene>
    <name evidence="5" type="ORF">IHE55_15875</name>
</gene>
<dbReference type="PROSITE" id="PS01124">
    <property type="entry name" value="HTH_ARAC_FAMILY_2"/>
    <property type="match status" value="1"/>
</dbReference>
<dbReference type="EMBL" id="JACYXC010000001">
    <property type="protein sequence ID" value="MBH5336184.1"/>
    <property type="molecule type" value="Genomic_DNA"/>
</dbReference>
<dbReference type="InterPro" id="IPR050204">
    <property type="entry name" value="AraC_XylS_family_regulators"/>
</dbReference>
<dbReference type="InterPro" id="IPR018062">
    <property type="entry name" value="HTH_AraC-typ_CS"/>
</dbReference>
<evidence type="ECO:0000259" key="4">
    <source>
        <dbReference type="PROSITE" id="PS01124"/>
    </source>
</evidence>
<evidence type="ECO:0000256" key="3">
    <source>
        <dbReference type="ARBA" id="ARBA00023163"/>
    </source>
</evidence>
<feature type="domain" description="HTH araC/xylS-type" evidence="4">
    <location>
        <begin position="209"/>
        <end position="307"/>
    </location>
</feature>
<organism evidence="5 6">
    <name type="scientific">Streptomyces pactum</name>
    <dbReference type="NCBI Taxonomy" id="68249"/>
    <lineage>
        <taxon>Bacteria</taxon>
        <taxon>Bacillati</taxon>
        <taxon>Actinomycetota</taxon>
        <taxon>Actinomycetes</taxon>
        <taxon>Kitasatosporales</taxon>
        <taxon>Streptomycetaceae</taxon>
        <taxon>Streptomyces</taxon>
    </lineage>
</organism>
<dbReference type="PANTHER" id="PTHR46796">
    <property type="entry name" value="HTH-TYPE TRANSCRIPTIONAL ACTIVATOR RHAS-RELATED"/>
    <property type="match status" value="1"/>
</dbReference>
<name>A0ABS0NM49_9ACTN</name>
<protein>
    <submittedName>
        <fullName evidence="5">AraC family transcriptional regulator</fullName>
    </submittedName>
</protein>
<dbReference type="PANTHER" id="PTHR46796:SF7">
    <property type="entry name" value="ARAC FAMILY TRANSCRIPTIONAL REGULATOR"/>
    <property type="match status" value="1"/>
</dbReference>
<dbReference type="InterPro" id="IPR009057">
    <property type="entry name" value="Homeodomain-like_sf"/>
</dbReference>
<evidence type="ECO:0000256" key="1">
    <source>
        <dbReference type="ARBA" id="ARBA00023015"/>
    </source>
</evidence>
<dbReference type="PROSITE" id="PS00041">
    <property type="entry name" value="HTH_ARAC_FAMILY_1"/>
    <property type="match status" value="1"/>
</dbReference>
<keyword evidence="1" id="KW-0805">Transcription regulation</keyword>
<keyword evidence="3" id="KW-0804">Transcription</keyword>
<evidence type="ECO:0000313" key="6">
    <source>
        <dbReference type="Proteomes" id="UP000807371"/>
    </source>
</evidence>
<dbReference type="SMART" id="SM00342">
    <property type="entry name" value="HTH_ARAC"/>
    <property type="match status" value="1"/>
</dbReference>
<evidence type="ECO:0000256" key="2">
    <source>
        <dbReference type="ARBA" id="ARBA00023125"/>
    </source>
</evidence>
<sequence>MDILTEALGSMRTGRPSSVRTHGRAPWGLRLPRVAGAGFHVVLHGTCWLIPLGATAPLEPIALEPGDVIFMRDGFDHILADDPATPAEEERPEQYCPGSPLGTVSLGGDGPATSLLCGHYRLDQGRPHPLVRQLPDVIHLATRHGRHAELCSAVGLLRAELENPRIGSAGIVPVLIDSLLLYILRAWLEEQPPATAKGWAAALGDSAVAPALTAIHQDPAAPWTVESLAARAGLSRAAFARRFTALVGEPPMAYLTRWRMTTAAKLLRESAAPLTAVAARTGYGSEYALAKAFKREYGQAPGRYRRLGRASDEPSAAALLTHRR</sequence>
<keyword evidence="6" id="KW-1185">Reference proteome</keyword>
<comment type="caution">
    <text evidence="5">The sequence shown here is derived from an EMBL/GenBank/DDBJ whole genome shotgun (WGS) entry which is preliminary data.</text>
</comment>